<dbReference type="SMART" id="SM00255">
    <property type="entry name" value="TIR"/>
    <property type="match status" value="1"/>
</dbReference>
<keyword evidence="7" id="KW-0677">Repeat</keyword>
<dbReference type="Pfam" id="PF01582">
    <property type="entry name" value="TIR"/>
    <property type="match status" value="1"/>
</dbReference>
<dbReference type="InterPro" id="IPR035897">
    <property type="entry name" value="Toll_tir_struct_dom_sf"/>
</dbReference>
<dbReference type="InterPro" id="IPR017241">
    <property type="entry name" value="Toll-like_receptor"/>
</dbReference>
<keyword evidence="5 16" id="KW-0812">Transmembrane</keyword>
<evidence type="ECO:0000256" key="8">
    <source>
        <dbReference type="ARBA" id="ARBA00022859"/>
    </source>
</evidence>
<evidence type="ECO:0000256" key="16">
    <source>
        <dbReference type="SAM" id="Phobius"/>
    </source>
</evidence>
<evidence type="ECO:0000256" key="14">
    <source>
        <dbReference type="PIRNR" id="PIRNR037595"/>
    </source>
</evidence>
<dbReference type="PROSITE" id="PS50104">
    <property type="entry name" value="TIR"/>
    <property type="match status" value="1"/>
</dbReference>
<keyword evidence="12" id="KW-0325">Glycoprotein</keyword>
<protein>
    <submittedName>
        <fullName evidence="18 19">Toll-like receptor 1</fullName>
    </submittedName>
</protein>
<keyword evidence="11 14" id="KW-0675">Receptor</keyword>
<dbReference type="SUPFAM" id="SSF52200">
    <property type="entry name" value="Toll/Interleukin receptor TIR domain"/>
    <property type="match status" value="1"/>
</dbReference>
<dbReference type="GO" id="GO:0002224">
    <property type="term" value="P:toll-like receptor signaling pathway"/>
    <property type="evidence" value="ECO:0007669"/>
    <property type="project" value="InterPro"/>
</dbReference>
<reference evidence="19" key="3">
    <citation type="submission" date="2025-05" db="UniProtKB">
        <authorList>
            <consortium name="Ensembl"/>
        </authorList>
    </citation>
    <scope>IDENTIFICATION</scope>
</reference>
<dbReference type="PANTHER" id="PTHR24365:SF539">
    <property type="entry name" value="TOLL-LIKE RECEPTOR 1"/>
    <property type="match status" value="1"/>
</dbReference>
<feature type="domain" description="TIR" evidence="17">
    <location>
        <begin position="682"/>
        <end position="823"/>
    </location>
</feature>
<evidence type="ECO:0000256" key="13">
    <source>
        <dbReference type="ARBA" id="ARBA00023198"/>
    </source>
</evidence>
<evidence type="ECO:0000256" key="4">
    <source>
        <dbReference type="ARBA" id="ARBA00022614"/>
    </source>
</evidence>
<keyword evidence="20" id="KW-1185">Reference proteome</keyword>
<evidence type="ECO:0000256" key="11">
    <source>
        <dbReference type="ARBA" id="ARBA00023170"/>
    </source>
</evidence>
<proteinExistence type="inferred from homology"/>
<evidence type="ECO:0000259" key="17">
    <source>
        <dbReference type="PROSITE" id="PS50104"/>
    </source>
</evidence>
<dbReference type="Ensembl" id="ENSNFUT00015005947.1">
    <property type="protein sequence ID" value="ENSNFUP00015005635.1"/>
    <property type="gene ID" value="ENSNFUG00015002817.1"/>
</dbReference>
<evidence type="ECO:0000256" key="3">
    <source>
        <dbReference type="ARBA" id="ARBA00022588"/>
    </source>
</evidence>
<keyword evidence="8 14" id="KW-0391">Immunity</keyword>
<keyword evidence="10 16" id="KW-0472">Membrane</keyword>
<sequence>MTFVDSHQLSELLCLQLWMVSAIMPTKRNFGTKVSSLSGTVVITCLLLAVAAKEDRGVKLCVTQRQGIKDFSSQNLTQVPSPIPEETQYLDISHNFIYRLNGSSFSGLLQLCFLKATHCGLQELSPSVFDHTPLLKVLNISHNKLPFIPDLSLKHLRVLDLSNNVYSSYRVPESFQDLTHLDLLSLGSPAAVSVGYNDFDPLMNISLHHLILGAGNLWRKYDSGSLAKIRYLQKFSLHTAFCENFRQFENLLVDLNQTQTKSLRFITFVPDDCQVSGNPFKNLRTMTSIRSLTLENTWINSSFMEMFVKNVWLSPLYNLSFVNITYNEDTPDGFQFPAINHSVSLSSITFRGINHYQYRYPTINMSFEVISKLTYLKFSGTGMNILPCKVMSVLPSLETLDLSDNLLSESGFWWPMCSHTSTFPKLQHLSLSKNRFSSLSFISQKMKEMNTVASLDLSFNSIILDGACSWPIQLTQLSLGNNNLGNEVFRYLSSHFERLDLSKTGITVITQEDLSHFPKLTYLRLSSNSIQVIPADLNIPALTSLHVDQNAITSLSKEVFAGLPRLKALKAGNNPFFCSCESYWFVTAFNKSLVLDWPLDYLCSSPPALAGLSLSEYKPTKLSCEAWLQAAVALPAVITVSACLALLFYKCDGIWYTKMLWVWIRMKRRGKQRSNMLTNVSFFYHAFLSYSHQDSDWVDNQLVPSLEGAGFSLCVHERDFVPGEWIIDNIINCVECSYKTLFVLSKHFVQSEWCNYELFFAQHRALSVQRDSLVFILLEPIPADSLPKRFLKLRSLLRQQTYLEWPKDERKQRVFWVNLKSMLHVADKSVVLKEVALSLSDTIPLITDPV</sequence>
<dbReference type="InterPro" id="IPR001611">
    <property type="entry name" value="Leu-rich_rpt"/>
</dbReference>
<evidence type="ECO:0000256" key="6">
    <source>
        <dbReference type="ARBA" id="ARBA00022729"/>
    </source>
</evidence>
<dbReference type="EMBL" id="JAAVVJ010000002">
    <property type="protein sequence ID" value="KAF7228766.1"/>
    <property type="molecule type" value="Genomic_DNA"/>
</dbReference>
<dbReference type="InterPro" id="IPR000483">
    <property type="entry name" value="Cys-rich_flank_reg_C"/>
</dbReference>
<keyword evidence="15" id="KW-1015">Disulfide bond</keyword>
<feature type="transmembrane region" description="Helical" evidence="16">
    <location>
        <begin position="626"/>
        <end position="649"/>
    </location>
</feature>
<evidence type="ECO:0000256" key="1">
    <source>
        <dbReference type="ARBA" id="ARBA00004479"/>
    </source>
</evidence>
<comment type="subcellular location">
    <subcellularLocation>
        <location evidence="1">Membrane</location>
        <topology evidence="1">Single-pass type I membrane protein</topology>
    </subcellularLocation>
</comment>
<evidence type="ECO:0000256" key="7">
    <source>
        <dbReference type="ARBA" id="ARBA00022737"/>
    </source>
</evidence>
<dbReference type="AlphaFoldDB" id="A0A8C6KGQ0"/>
<evidence type="ECO:0000256" key="10">
    <source>
        <dbReference type="ARBA" id="ARBA00023136"/>
    </source>
</evidence>
<dbReference type="SMART" id="SM00082">
    <property type="entry name" value="LRRCT"/>
    <property type="match status" value="1"/>
</dbReference>
<dbReference type="PANTHER" id="PTHR24365">
    <property type="entry name" value="TOLL-LIKE RECEPTOR"/>
    <property type="match status" value="1"/>
</dbReference>
<dbReference type="KEGG" id="nfu:107381327"/>
<reference evidence="19" key="1">
    <citation type="submission" date="2014-08" db="EMBL/GenBank/DDBJ databases">
        <authorList>
            <person name="Senf B."/>
            <person name="Petzold A."/>
            <person name="Downie B.R."/>
            <person name="Koch P."/>
            <person name="Platzer M."/>
        </authorList>
    </citation>
    <scope>NUCLEOTIDE SEQUENCE [LARGE SCALE GENOMIC DNA]</scope>
    <source>
        <strain evidence="19">GRZ</strain>
    </source>
</reference>
<keyword evidence="6" id="KW-0732">Signal</keyword>
<dbReference type="GO" id="GO:0005886">
    <property type="term" value="C:plasma membrane"/>
    <property type="evidence" value="ECO:0007669"/>
    <property type="project" value="TreeGrafter"/>
</dbReference>
<comment type="similarity">
    <text evidence="2 14">Belongs to the Toll-like receptor family.</text>
</comment>
<evidence type="ECO:0000256" key="12">
    <source>
        <dbReference type="ARBA" id="ARBA00023180"/>
    </source>
</evidence>
<dbReference type="PIRSF" id="PIRSF037595">
    <property type="entry name" value="Toll-like_receptor"/>
    <property type="match status" value="1"/>
</dbReference>
<reference evidence="18" key="2">
    <citation type="submission" date="2020-03" db="EMBL/GenBank/DDBJ databases">
        <title>Intra-Species Differences in Population Size shape Life History and Genome Evolution.</title>
        <authorList>
            <person name="Willemsen D."/>
            <person name="Cui R."/>
            <person name="Valenzano D.R."/>
        </authorList>
    </citation>
    <scope>NUCLEOTIDE SEQUENCE</scope>
    <source>
        <strain evidence="18">GRZ</strain>
        <tissue evidence="18">Whole</tissue>
    </source>
</reference>
<keyword evidence="13 14" id="KW-0395">Inflammatory response</keyword>
<evidence type="ECO:0000313" key="20">
    <source>
        <dbReference type="Proteomes" id="UP000694548"/>
    </source>
</evidence>
<dbReference type="InterPro" id="IPR003591">
    <property type="entry name" value="Leu-rich_rpt_typical-subtyp"/>
</dbReference>
<accession>A0A8C6KGQ0</accession>
<evidence type="ECO:0000313" key="18">
    <source>
        <dbReference type="EMBL" id="KAF7228766.1"/>
    </source>
</evidence>
<dbReference type="Proteomes" id="UP000822369">
    <property type="component" value="Chromosome 2"/>
</dbReference>
<name>A0A8C6KGQ0_NOTFU</name>
<dbReference type="GO" id="GO:0006954">
    <property type="term" value="P:inflammatory response"/>
    <property type="evidence" value="ECO:0007669"/>
    <property type="project" value="UniProtKB-UniRule"/>
</dbReference>
<dbReference type="OMA" id="SESGFWW"/>
<dbReference type="GO" id="GO:0045087">
    <property type="term" value="P:innate immune response"/>
    <property type="evidence" value="ECO:0007669"/>
    <property type="project" value="UniProtKB-UniRule"/>
</dbReference>
<dbReference type="GeneTree" id="ENSGT00940000162201"/>
<dbReference type="SMART" id="SM00369">
    <property type="entry name" value="LRR_TYP"/>
    <property type="match status" value="6"/>
</dbReference>
<dbReference type="InterPro" id="IPR032675">
    <property type="entry name" value="LRR_dom_sf"/>
</dbReference>
<organism evidence="19 20">
    <name type="scientific">Nothobranchius furzeri</name>
    <name type="common">Turquoise killifish</name>
    <dbReference type="NCBI Taxonomy" id="105023"/>
    <lineage>
        <taxon>Eukaryota</taxon>
        <taxon>Metazoa</taxon>
        <taxon>Chordata</taxon>
        <taxon>Craniata</taxon>
        <taxon>Vertebrata</taxon>
        <taxon>Euteleostomi</taxon>
        <taxon>Actinopterygii</taxon>
        <taxon>Neopterygii</taxon>
        <taxon>Teleostei</taxon>
        <taxon>Neoteleostei</taxon>
        <taxon>Acanthomorphata</taxon>
        <taxon>Ovalentaria</taxon>
        <taxon>Atherinomorphae</taxon>
        <taxon>Cyprinodontiformes</taxon>
        <taxon>Nothobranchiidae</taxon>
        <taxon>Nothobranchius</taxon>
    </lineage>
</organism>
<evidence type="ECO:0000256" key="9">
    <source>
        <dbReference type="ARBA" id="ARBA00022989"/>
    </source>
</evidence>
<gene>
    <name evidence="18" type="ORF">G4P62_000691</name>
</gene>
<dbReference type="Gene3D" id="3.40.50.10140">
    <property type="entry name" value="Toll/interleukin-1 receptor homology (TIR) domain"/>
    <property type="match status" value="1"/>
</dbReference>
<dbReference type="GO" id="GO:0004888">
    <property type="term" value="F:transmembrane signaling receptor activity"/>
    <property type="evidence" value="ECO:0007669"/>
    <property type="project" value="InterPro"/>
</dbReference>
<evidence type="ECO:0000313" key="19">
    <source>
        <dbReference type="Ensembl" id="ENSNFUP00015005635.1"/>
    </source>
</evidence>
<dbReference type="SUPFAM" id="SSF52058">
    <property type="entry name" value="L domain-like"/>
    <property type="match status" value="1"/>
</dbReference>
<dbReference type="FunFam" id="3.40.50.10140:FF:000001">
    <property type="entry name" value="Toll-like receptor 2"/>
    <property type="match status" value="1"/>
</dbReference>
<evidence type="ECO:0000256" key="2">
    <source>
        <dbReference type="ARBA" id="ARBA00009634"/>
    </source>
</evidence>
<evidence type="ECO:0000256" key="5">
    <source>
        <dbReference type="ARBA" id="ARBA00022692"/>
    </source>
</evidence>
<dbReference type="PROSITE" id="PS51450">
    <property type="entry name" value="LRR"/>
    <property type="match status" value="3"/>
</dbReference>
<feature type="disulfide bond" evidence="15">
    <location>
        <begin position="388"/>
        <end position="417"/>
    </location>
</feature>
<keyword evidence="3 14" id="KW-0399">Innate immunity</keyword>
<evidence type="ECO:0000256" key="15">
    <source>
        <dbReference type="PIRSR" id="PIRSR037595-2"/>
    </source>
</evidence>
<keyword evidence="9 16" id="KW-1133">Transmembrane helix</keyword>
<keyword evidence="4" id="KW-0433">Leucine-rich repeat</keyword>
<dbReference type="Gene3D" id="3.80.10.10">
    <property type="entry name" value="Ribonuclease Inhibitor"/>
    <property type="match status" value="1"/>
</dbReference>
<dbReference type="Proteomes" id="UP000694548">
    <property type="component" value="Chromosome sgr01"/>
</dbReference>
<dbReference type="InterPro" id="IPR000157">
    <property type="entry name" value="TIR_dom"/>
</dbReference>